<dbReference type="Proteomes" id="UP000249620">
    <property type="component" value="Unassembled WGS sequence"/>
</dbReference>
<comment type="caution">
    <text evidence="1">The sequence shown here is derived from an EMBL/GenBank/DDBJ whole genome shotgun (WGS) entry which is preliminary data.</text>
</comment>
<gene>
    <name evidence="1" type="ORF">B0I03_104299</name>
</gene>
<name>A0A327YP79_9FLAO</name>
<reference evidence="1 2" key="1">
    <citation type="submission" date="2018-06" db="EMBL/GenBank/DDBJ databases">
        <title>Genomic Encyclopedia of Type Strains, Phase III (KMG-III): the genomes of soil and plant-associated and newly described type strains.</title>
        <authorList>
            <person name="Whitman W."/>
        </authorList>
    </citation>
    <scope>NUCLEOTIDE SEQUENCE [LARGE SCALE GENOMIC DNA]</scope>
    <source>
        <strain evidence="1 2">CGMCC 1.12398</strain>
    </source>
</reference>
<dbReference type="OrthoDB" id="1359955at2"/>
<dbReference type="Gene3D" id="2.60.120.380">
    <property type="match status" value="1"/>
</dbReference>
<organism evidence="1 2">
    <name type="scientific">Flavobacterium aquaticum</name>
    <dbReference type="NCBI Taxonomy" id="1236486"/>
    <lineage>
        <taxon>Bacteria</taxon>
        <taxon>Pseudomonadati</taxon>
        <taxon>Bacteroidota</taxon>
        <taxon>Flavobacteriia</taxon>
        <taxon>Flavobacteriales</taxon>
        <taxon>Flavobacteriaceae</taxon>
        <taxon>Flavobacterium</taxon>
    </lineage>
</organism>
<protein>
    <recommendedName>
        <fullName evidence="3">Pre-peptidase</fullName>
    </recommendedName>
</protein>
<proteinExistence type="predicted"/>
<keyword evidence="2" id="KW-1185">Reference proteome</keyword>
<sequence length="322" mass="35331">MKKINILRFLFTTALFSSLVIITSCNDDDVDLGSKVKPVLTSSTTTFTAKEGDVVTLDFTLDKAINKPIQYRLVMLDESTATDLEDYSIPGCRSNDPDCVAIEENGGPVGYIFEIPAYTTSYSVDISLLNDLDIESTENLKLKVVSNRTLLGTVGDLVFDINIENSSDLVIDLNWSGTFDDGGTTVDNCDLDMDLELIDSDGNYIDFSYSNCPEQLTLSTSMPDGTYYLDVSLWTTSGYSQPINIPASVTFNKPGIPLVETENVSSYFPMDQGGLDDGNSNAIITFEITKVGHTFTITNPDNQVVFQGRIAKRTGNRVNLKK</sequence>
<evidence type="ECO:0008006" key="3">
    <source>
        <dbReference type="Google" id="ProtNLM"/>
    </source>
</evidence>
<dbReference type="RefSeq" id="WP_111566966.1">
    <property type="nucleotide sequence ID" value="NZ_QLMI01000004.1"/>
</dbReference>
<dbReference type="EMBL" id="QLMI01000004">
    <property type="protein sequence ID" value="RAK22773.1"/>
    <property type="molecule type" value="Genomic_DNA"/>
</dbReference>
<evidence type="ECO:0000313" key="1">
    <source>
        <dbReference type="EMBL" id="RAK22773.1"/>
    </source>
</evidence>
<accession>A0A327YP79</accession>
<evidence type="ECO:0000313" key="2">
    <source>
        <dbReference type="Proteomes" id="UP000249620"/>
    </source>
</evidence>
<dbReference type="AlphaFoldDB" id="A0A327YP79"/>
<dbReference type="PROSITE" id="PS51257">
    <property type="entry name" value="PROKAR_LIPOPROTEIN"/>
    <property type="match status" value="1"/>
</dbReference>